<reference evidence="2 3" key="1">
    <citation type="submission" date="2017-09" db="EMBL/GenBank/DDBJ databases">
        <title>Depth-based differentiation of microbial function through sediment-hosted aquifers and enrichment of novel symbionts in the deep terrestrial subsurface.</title>
        <authorList>
            <person name="Probst A.J."/>
            <person name="Ladd B."/>
            <person name="Jarett J.K."/>
            <person name="Geller-Mcgrath D.E."/>
            <person name="Sieber C.M."/>
            <person name="Emerson J.B."/>
            <person name="Anantharaman K."/>
            <person name="Thomas B.C."/>
            <person name="Malmstrom R."/>
            <person name="Stieglmeier M."/>
            <person name="Klingl A."/>
            <person name="Woyke T."/>
            <person name="Ryan C.M."/>
            <person name="Banfield J.F."/>
        </authorList>
    </citation>
    <scope>NUCLEOTIDE SEQUENCE [LARGE SCALE GENOMIC DNA]</scope>
    <source>
        <strain evidence="2">CG23_combo_of_CG06-09_8_20_14_all_39_25</strain>
    </source>
</reference>
<gene>
    <name evidence="2" type="ORF">COX38_03035</name>
</gene>
<organism evidence="2 3">
    <name type="scientific">Candidatus Nealsonbacteria bacterium CG23_combo_of_CG06-09_8_20_14_all_39_25</name>
    <dbReference type="NCBI Taxonomy" id="1974723"/>
    <lineage>
        <taxon>Bacteria</taxon>
        <taxon>Candidatus Nealsoniibacteriota</taxon>
    </lineage>
</organism>
<protein>
    <submittedName>
        <fullName evidence="2">Asp-tRNA(Asn)/Glu-tRNA(Gln) amidotransferase GatCAB subunit A</fullName>
    </submittedName>
</protein>
<dbReference type="SUPFAM" id="SSF75304">
    <property type="entry name" value="Amidase signature (AS) enzymes"/>
    <property type="match status" value="1"/>
</dbReference>
<evidence type="ECO:0000313" key="2">
    <source>
        <dbReference type="EMBL" id="PIP22001.1"/>
    </source>
</evidence>
<keyword evidence="2" id="KW-0808">Transferase</keyword>
<feature type="non-terminal residue" evidence="2">
    <location>
        <position position="259"/>
    </location>
</feature>
<dbReference type="InterPro" id="IPR020556">
    <property type="entry name" value="Amidase_CS"/>
</dbReference>
<dbReference type="GO" id="GO:0016740">
    <property type="term" value="F:transferase activity"/>
    <property type="evidence" value="ECO:0007669"/>
    <property type="project" value="UniProtKB-KW"/>
</dbReference>
<dbReference type="PROSITE" id="PS00571">
    <property type="entry name" value="AMIDASES"/>
    <property type="match status" value="1"/>
</dbReference>
<dbReference type="EMBL" id="PCRN01000106">
    <property type="protein sequence ID" value="PIP22001.1"/>
    <property type="molecule type" value="Genomic_DNA"/>
</dbReference>
<dbReference type="AlphaFoldDB" id="A0A2G9YU26"/>
<dbReference type="Gene3D" id="3.90.1300.10">
    <property type="entry name" value="Amidase signature (AS) domain"/>
    <property type="match status" value="1"/>
</dbReference>
<dbReference type="InterPro" id="IPR000120">
    <property type="entry name" value="Amidase"/>
</dbReference>
<dbReference type="InterPro" id="IPR023631">
    <property type="entry name" value="Amidase_dom"/>
</dbReference>
<comment type="caution">
    <text evidence="2">The sequence shown here is derived from an EMBL/GenBank/DDBJ whole genome shotgun (WGS) entry which is preliminary data.</text>
</comment>
<sequence length="259" mass="27638">MGLTDLTITQAHQGLVKKEFSALELCKAYLDKIKERDREIFAFLTVVENLALSQAKEVDDLISAGEKIPILAGIPSAIKDVILIEGIRCTAGSKILENYVAPYDATVIKKLKGEKAVFLGKTNLDEFAMGASTEHSAFGPTRNPRDLTRVPGGSSGGSAAAVAAQECIYALGSDTGGSIRQPASFCGVVGLKPTYGAVSRYGLIAFASSLDQIGPITKNVEDCKIVFDAIKGKDEMDSTSIDLNSKFQNPNYKQIPNSK</sequence>
<proteinExistence type="predicted"/>
<accession>A0A2G9YU26</accession>
<evidence type="ECO:0000259" key="1">
    <source>
        <dbReference type="Pfam" id="PF01425"/>
    </source>
</evidence>
<dbReference type="PANTHER" id="PTHR11895:SF151">
    <property type="entry name" value="GLUTAMYL-TRNA(GLN) AMIDOTRANSFERASE SUBUNIT A"/>
    <property type="match status" value="1"/>
</dbReference>
<dbReference type="Proteomes" id="UP000229054">
    <property type="component" value="Unassembled WGS sequence"/>
</dbReference>
<name>A0A2G9YU26_9BACT</name>
<feature type="domain" description="Amidase" evidence="1">
    <location>
        <begin position="24"/>
        <end position="253"/>
    </location>
</feature>
<dbReference type="PANTHER" id="PTHR11895">
    <property type="entry name" value="TRANSAMIDASE"/>
    <property type="match status" value="1"/>
</dbReference>
<dbReference type="Pfam" id="PF01425">
    <property type="entry name" value="Amidase"/>
    <property type="match status" value="1"/>
</dbReference>
<dbReference type="InterPro" id="IPR036928">
    <property type="entry name" value="AS_sf"/>
</dbReference>
<evidence type="ECO:0000313" key="3">
    <source>
        <dbReference type="Proteomes" id="UP000229054"/>
    </source>
</evidence>